<accession>A0A2S7UWW2</accession>
<protein>
    <recommendedName>
        <fullName evidence="2">Deoxyguanosinetriphosphate triphosphohydrolase-like protein</fullName>
    </recommendedName>
</protein>
<dbReference type="EMBL" id="MSCH01000003">
    <property type="protein sequence ID" value="PQJ54228.1"/>
    <property type="molecule type" value="Genomic_DNA"/>
</dbReference>
<dbReference type="InterPro" id="IPR050135">
    <property type="entry name" value="dGTPase-like"/>
</dbReference>
<dbReference type="Pfam" id="PF01966">
    <property type="entry name" value="HD"/>
    <property type="match status" value="1"/>
</dbReference>
<keyword evidence="6" id="KW-1185">Reference proteome</keyword>
<evidence type="ECO:0000313" key="5">
    <source>
        <dbReference type="EMBL" id="PQJ54228.1"/>
    </source>
</evidence>
<dbReference type="PANTHER" id="PTHR11373:SF40">
    <property type="entry name" value="DEOXYGUANOSINETRIPHOSPHATE TRIPHOSPHOHYDROLASE-LIKE PROTEIN 2"/>
    <property type="match status" value="1"/>
</dbReference>
<dbReference type="NCBIfam" id="NF041026">
    <property type="entry name" value="antiphage_dGTPase"/>
    <property type="match status" value="1"/>
</dbReference>
<comment type="caution">
    <text evidence="5">The sequence shown here is derived from an EMBL/GenBank/DDBJ whole genome shotgun (WGS) entry which is preliminary data.</text>
</comment>
<dbReference type="GO" id="GO:0008832">
    <property type="term" value="F:dGTPase activity"/>
    <property type="evidence" value="ECO:0007669"/>
    <property type="project" value="TreeGrafter"/>
</dbReference>
<feature type="region of interest" description="Disordered" evidence="3">
    <location>
        <begin position="1"/>
        <end position="21"/>
    </location>
</feature>
<dbReference type="AlphaFoldDB" id="A0A2S7UWW2"/>
<dbReference type="NCBIfam" id="TIGR01353">
    <property type="entry name" value="dGTP_triPase"/>
    <property type="match status" value="1"/>
</dbReference>
<dbReference type="RefSeq" id="WP_105052741.1">
    <property type="nucleotide sequence ID" value="NZ_BMYG01000006.1"/>
</dbReference>
<dbReference type="Gene3D" id="1.10.3210.10">
    <property type="entry name" value="Hypothetical protein af1432"/>
    <property type="match status" value="1"/>
</dbReference>
<dbReference type="OrthoDB" id="9803619at2"/>
<dbReference type="HAMAP" id="MF_01212">
    <property type="entry name" value="dGTPase_type2"/>
    <property type="match status" value="1"/>
</dbReference>
<dbReference type="SMART" id="SM00471">
    <property type="entry name" value="HDc"/>
    <property type="match status" value="1"/>
</dbReference>
<dbReference type="Proteomes" id="UP000239007">
    <property type="component" value="Unassembled WGS sequence"/>
</dbReference>
<dbReference type="SUPFAM" id="SSF109604">
    <property type="entry name" value="HD-domain/PDEase-like"/>
    <property type="match status" value="1"/>
</dbReference>
<dbReference type="InterPro" id="IPR023023">
    <property type="entry name" value="dNTPase_2"/>
</dbReference>
<dbReference type="InterPro" id="IPR026875">
    <property type="entry name" value="PHydrolase_assoc_dom"/>
</dbReference>
<dbReference type="PANTHER" id="PTHR11373">
    <property type="entry name" value="DEOXYNUCLEOSIDE TRIPHOSPHATE TRIPHOSPHOHYDROLASE"/>
    <property type="match status" value="1"/>
</dbReference>
<keyword evidence="1 2" id="KW-0378">Hydrolase</keyword>
<evidence type="ECO:0000259" key="4">
    <source>
        <dbReference type="PROSITE" id="PS51831"/>
    </source>
</evidence>
<feature type="domain" description="HD" evidence="4">
    <location>
        <begin position="57"/>
        <end position="245"/>
    </location>
</feature>
<dbReference type="GO" id="GO:0006203">
    <property type="term" value="P:dGTP catabolic process"/>
    <property type="evidence" value="ECO:0007669"/>
    <property type="project" value="TreeGrafter"/>
</dbReference>
<reference evidence="5 6" key="1">
    <citation type="submission" date="2016-12" db="EMBL/GenBank/DDBJ databases">
        <title>Diversity of luminous bacteria.</title>
        <authorList>
            <person name="Yoshizawa S."/>
            <person name="Kogure K."/>
        </authorList>
    </citation>
    <scope>NUCLEOTIDE SEQUENCE [LARGE SCALE GENOMIC DNA]</scope>
    <source>
        <strain evidence="5 6">SA4-48</strain>
    </source>
</reference>
<gene>
    <name evidence="5" type="ORF">BTO11_11575</name>
</gene>
<dbReference type="PROSITE" id="PS51831">
    <property type="entry name" value="HD"/>
    <property type="match status" value="1"/>
</dbReference>
<evidence type="ECO:0000256" key="2">
    <source>
        <dbReference type="HAMAP-Rule" id="MF_01212"/>
    </source>
</evidence>
<dbReference type="InterPro" id="IPR003607">
    <property type="entry name" value="HD/PDEase_dom"/>
</dbReference>
<evidence type="ECO:0000313" key="6">
    <source>
        <dbReference type="Proteomes" id="UP000239007"/>
    </source>
</evidence>
<dbReference type="NCBIfam" id="NF003701">
    <property type="entry name" value="PRK05318.1"/>
    <property type="match status" value="1"/>
</dbReference>
<evidence type="ECO:0000256" key="1">
    <source>
        <dbReference type="ARBA" id="ARBA00022801"/>
    </source>
</evidence>
<proteinExistence type="inferred from homology"/>
<dbReference type="InterPro" id="IPR006261">
    <property type="entry name" value="dGTPase"/>
</dbReference>
<dbReference type="Pfam" id="PF13286">
    <property type="entry name" value="HD_assoc"/>
    <property type="match status" value="1"/>
</dbReference>
<organism evidence="5 6">
    <name type="scientific">Psychrosphaera saromensis</name>
    <dbReference type="NCBI Taxonomy" id="716813"/>
    <lineage>
        <taxon>Bacteria</taxon>
        <taxon>Pseudomonadati</taxon>
        <taxon>Pseudomonadota</taxon>
        <taxon>Gammaproteobacteria</taxon>
        <taxon>Alteromonadales</taxon>
        <taxon>Pseudoalteromonadaceae</taxon>
        <taxon>Psychrosphaera</taxon>
    </lineage>
</organism>
<comment type="similarity">
    <text evidence="2">Belongs to the dGTPase family. Type 2 subfamily.</text>
</comment>
<dbReference type="InterPro" id="IPR006674">
    <property type="entry name" value="HD_domain"/>
</dbReference>
<evidence type="ECO:0000256" key="3">
    <source>
        <dbReference type="SAM" id="MobiDB-lite"/>
    </source>
</evidence>
<name>A0A2S7UWW2_9GAMM</name>
<sequence length="429" mass="48607">MSIWHERLSGENNLRPNDHRDAYQRDKGRILHSAAFRRLQSKTQILSVGKNDFYRTRLTHSLEVAQIGTGLTAQLRQSKQVLANEALNALLPSDALIESLGLAHDLGHTPFGHGGEVALHYMMRDSGGFEANGQTFRIVTELEPYTKSFGMDLTRRTILGLIKYPRLLDGPTPSNIVENGMYLIKASDWKPTKGIFVDDKESFEWVIKHLTKQDAALLLTLNNNLTQYKSLDASIMELADDIAYGVHDLEDAIVLKNVTKAMWLEQALPVLLKIDNPWSKKYSENLTEMLFSNEHHLRKNAIGALVNHLITNIILIKTNDAFEEPLLKYNATLVDSALALLSVLKKFVFNNVIMATQIQQLEFKGQRMLMSMFDAFKSDPVRLLPNSIKQDWINAEQNKQNPNRILSDHLASMSDQHATRVYQNLFGTT</sequence>